<proteinExistence type="predicted"/>
<organism evidence="1 2">
    <name type="scientific">Cylicocyclus nassatus</name>
    <name type="common">Nematode worm</name>
    <dbReference type="NCBI Taxonomy" id="53992"/>
    <lineage>
        <taxon>Eukaryota</taxon>
        <taxon>Metazoa</taxon>
        <taxon>Ecdysozoa</taxon>
        <taxon>Nematoda</taxon>
        <taxon>Chromadorea</taxon>
        <taxon>Rhabditida</taxon>
        <taxon>Rhabditina</taxon>
        <taxon>Rhabditomorpha</taxon>
        <taxon>Strongyloidea</taxon>
        <taxon>Strongylidae</taxon>
        <taxon>Cylicocyclus</taxon>
    </lineage>
</organism>
<sequence length="89" mass="10273">MVQTLFMFYSALILRKQLLGIRCGMLKVIISERLPHEQVFPLLSLHLFDLHQQLHGLSFIGLCSFDRHLLTAYLLLNGLAAFYGYHHCS</sequence>
<evidence type="ECO:0000313" key="1">
    <source>
        <dbReference type="EMBL" id="CAJ0600112.1"/>
    </source>
</evidence>
<keyword evidence="2" id="KW-1185">Reference proteome</keyword>
<dbReference type="Proteomes" id="UP001176961">
    <property type="component" value="Unassembled WGS sequence"/>
</dbReference>
<evidence type="ECO:0000313" key="2">
    <source>
        <dbReference type="Proteomes" id="UP001176961"/>
    </source>
</evidence>
<dbReference type="AlphaFoldDB" id="A0AA36M806"/>
<accession>A0AA36M806</accession>
<gene>
    <name evidence="1" type="ORF">CYNAS_LOCUS12095</name>
</gene>
<reference evidence="1" key="1">
    <citation type="submission" date="2023-07" db="EMBL/GenBank/DDBJ databases">
        <authorList>
            <consortium name="CYATHOMIX"/>
        </authorList>
    </citation>
    <scope>NUCLEOTIDE SEQUENCE</scope>
    <source>
        <strain evidence="1">N/A</strain>
    </source>
</reference>
<name>A0AA36M806_CYLNA</name>
<protein>
    <submittedName>
        <fullName evidence="1">Uncharacterized protein</fullName>
    </submittedName>
</protein>
<dbReference type="EMBL" id="CATQJL010000223">
    <property type="protein sequence ID" value="CAJ0600112.1"/>
    <property type="molecule type" value="Genomic_DNA"/>
</dbReference>
<comment type="caution">
    <text evidence="1">The sequence shown here is derived from an EMBL/GenBank/DDBJ whole genome shotgun (WGS) entry which is preliminary data.</text>
</comment>